<proteinExistence type="predicted"/>
<dbReference type="AlphaFoldDB" id="A0A540NPT0"/>
<feature type="compositionally biased region" description="Polar residues" evidence="1">
    <location>
        <begin position="1"/>
        <end position="14"/>
    </location>
</feature>
<reference evidence="2 3" key="1">
    <citation type="journal article" date="2019" name="G3 (Bethesda)">
        <title>Sequencing of a Wild Apple (Malus baccata) Genome Unravels the Differences Between Cultivated and Wild Apple Species Regarding Disease Resistance and Cold Tolerance.</title>
        <authorList>
            <person name="Chen X."/>
        </authorList>
    </citation>
    <scope>NUCLEOTIDE SEQUENCE [LARGE SCALE GENOMIC DNA]</scope>
    <source>
        <strain evidence="3">cv. Shandingzi</strain>
        <tissue evidence="2">Leaves</tissue>
    </source>
</reference>
<evidence type="ECO:0000313" key="2">
    <source>
        <dbReference type="EMBL" id="TQE13047.1"/>
    </source>
</evidence>
<sequence>MDPTLTLSSIQSKAEASKSRGNRPAGWFEEELDGWFEKKLDETPDREWTESLCVAGPSCLLILCCPKYCLIGSIV</sequence>
<name>A0A540NPT0_MALBA</name>
<evidence type="ECO:0000256" key="1">
    <source>
        <dbReference type="SAM" id="MobiDB-lite"/>
    </source>
</evidence>
<dbReference type="Proteomes" id="UP000315295">
    <property type="component" value="Unassembled WGS sequence"/>
</dbReference>
<keyword evidence="3" id="KW-1185">Reference proteome</keyword>
<evidence type="ECO:0000313" key="3">
    <source>
        <dbReference type="Proteomes" id="UP000315295"/>
    </source>
</evidence>
<dbReference type="EMBL" id="VIEB01000014">
    <property type="protein sequence ID" value="TQE13047.1"/>
    <property type="molecule type" value="Genomic_DNA"/>
</dbReference>
<feature type="region of interest" description="Disordered" evidence="1">
    <location>
        <begin position="1"/>
        <end position="25"/>
    </location>
</feature>
<accession>A0A540NPT0</accession>
<organism evidence="2 3">
    <name type="scientific">Malus baccata</name>
    <name type="common">Siberian crab apple</name>
    <name type="synonym">Pyrus baccata</name>
    <dbReference type="NCBI Taxonomy" id="106549"/>
    <lineage>
        <taxon>Eukaryota</taxon>
        <taxon>Viridiplantae</taxon>
        <taxon>Streptophyta</taxon>
        <taxon>Embryophyta</taxon>
        <taxon>Tracheophyta</taxon>
        <taxon>Spermatophyta</taxon>
        <taxon>Magnoliopsida</taxon>
        <taxon>eudicotyledons</taxon>
        <taxon>Gunneridae</taxon>
        <taxon>Pentapetalae</taxon>
        <taxon>rosids</taxon>
        <taxon>fabids</taxon>
        <taxon>Rosales</taxon>
        <taxon>Rosaceae</taxon>
        <taxon>Amygdaloideae</taxon>
        <taxon>Maleae</taxon>
        <taxon>Malus</taxon>
    </lineage>
</organism>
<gene>
    <name evidence="2" type="ORF">C1H46_001422</name>
</gene>
<protein>
    <submittedName>
        <fullName evidence="2">Uncharacterized protein</fullName>
    </submittedName>
</protein>
<comment type="caution">
    <text evidence="2">The sequence shown here is derived from an EMBL/GenBank/DDBJ whole genome shotgun (WGS) entry which is preliminary data.</text>
</comment>